<dbReference type="InterPro" id="IPR008947">
    <property type="entry name" value="PLipase_C/P1_nuclease_dom_sf"/>
</dbReference>
<gene>
    <name evidence="8" type="ORF">FW784_04445</name>
</gene>
<dbReference type="Pfam" id="PF02265">
    <property type="entry name" value="S1-P1_nuclease"/>
    <property type="match status" value="1"/>
</dbReference>
<feature type="chain" id="PRO_5022739246" evidence="7">
    <location>
        <begin position="20"/>
        <end position="270"/>
    </location>
</feature>
<reference evidence="8 9" key="1">
    <citation type="submission" date="2019-08" db="EMBL/GenBank/DDBJ databases">
        <title>Draft genome sequence of Lysobacter sp. UKS-15.</title>
        <authorList>
            <person name="Im W.-T."/>
        </authorList>
    </citation>
    <scope>NUCLEOTIDE SEQUENCE [LARGE SCALE GENOMIC DNA]</scope>
    <source>
        <strain evidence="8 9">UKS-15</strain>
    </source>
</reference>
<comment type="caution">
    <text evidence="8">The sequence shown here is derived from an EMBL/GenBank/DDBJ whole genome shotgun (WGS) entry which is preliminary data.</text>
</comment>
<dbReference type="PANTHER" id="PTHR33146:SF26">
    <property type="entry name" value="ENDONUCLEASE 4"/>
    <property type="match status" value="1"/>
</dbReference>
<dbReference type="GO" id="GO:0003676">
    <property type="term" value="F:nucleic acid binding"/>
    <property type="evidence" value="ECO:0007669"/>
    <property type="project" value="InterPro"/>
</dbReference>
<keyword evidence="2" id="KW-0479">Metal-binding</keyword>
<dbReference type="GO" id="GO:0004519">
    <property type="term" value="F:endonuclease activity"/>
    <property type="evidence" value="ECO:0007669"/>
    <property type="project" value="UniProtKB-KW"/>
</dbReference>
<dbReference type="EMBL" id="VTRV01000031">
    <property type="protein sequence ID" value="TZF90667.1"/>
    <property type="molecule type" value="Genomic_DNA"/>
</dbReference>
<dbReference type="CDD" id="cd11010">
    <property type="entry name" value="S1-P1_nuclease"/>
    <property type="match status" value="1"/>
</dbReference>
<keyword evidence="5" id="KW-1015">Disulfide bond</keyword>
<sequence length="270" mass="29003">MKRLLAAALLCCLASPAFAWGVLGHRLVADLANDELTPAARRAVDTLLAGEKDPTLAGVATWADELRANDPDLGKRSSKWHYADIAENGCADYEPPRDCPNGDCVIEAIRTQTAILADRSQSLDARRQALKFVVHFIGDVHQPLHAGFARDKGGNTVQVRIPTADGGDKGGNLHSLWDSGLIDRAGLDEPAYHARLRALPLVVDMPAHALPPDSPAWAQQSCRIATRPGLYPPGADIDAAYVATWTPLVDEQLRRAGTHLAQVLNAALAR</sequence>
<evidence type="ECO:0000256" key="2">
    <source>
        <dbReference type="ARBA" id="ARBA00022723"/>
    </source>
</evidence>
<keyword evidence="7" id="KW-0732">Signal</keyword>
<protein>
    <submittedName>
        <fullName evidence="8">S1/P1 nuclease</fullName>
    </submittedName>
</protein>
<evidence type="ECO:0000256" key="3">
    <source>
        <dbReference type="ARBA" id="ARBA00022759"/>
    </source>
</evidence>
<accession>A0A5D8Z7M9</accession>
<dbReference type="InterPro" id="IPR003154">
    <property type="entry name" value="S1/P1nuclease"/>
</dbReference>
<evidence type="ECO:0000256" key="1">
    <source>
        <dbReference type="ARBA" id="ARBA00022722"/>
    </source>
</evidence>
<dbReference type="GO" id="GO:0046872">
    <property type="term" value="F:metal ion binding"/>
    <property type="evidence" value="ECO:0007669"/>
    <property type="project" value="UniProtKB-KW"/>
</dbReference>
<evidence type="ECO:0000256" key="5">
    <source>
        <dbReference type="ARBA" id="ARBA00023157"/>
    </source>
</evidence>
<dbReference type="Gene3D" id="1.10.575.10">
    <property type="entry name" value="P1 Nuclease"/>
    <property type="match status" value="1"/>
</dbReference>
<dbReference type="Proteomes" id="UP000323164">
    <property type="component" value="Unassembled WGS sequence"/>
</dbReference>
<dbReference type="RefSeq" id="WP_149352158.1">
    <property type="nucleotide sequence ID" value="NZ_VTRV01000031.1"/>
</dbReference>
<proteinExistence type="predicted"/>
<keyword evidence="9" id="KW-1185">Reference proteome</keyword>
<dbReference type="SUPFAM" id="SSF48537">
    <property type="entry name" value="Phospholipase C/P1 nuclease"/>
    <property type="match status" value="1"/>
</dbReference>
<evidence type="ECO:0000256" key="7">
    <source>
        <dbReference type="SAM" id="SignalP"/>
    </source>
</evidence>
<keyword evidence="1" id="KW-0540">Nuclease</keyword>
<dbReference type="PANTHER" id="PTHR33146">
    <property type="entry name" value="ENDONUCLEASE 4"/>
    <property type="match status" value="1"/>
</dbReference>
<keyword evidence="6" id="KW-0325">Glycoprotein</keyword>
<keyword evidence="4" id="KW-0378">Hydrolase</keyword>
<evidence type="ECO:0000256" key="6">
    <source>
        <dbReference type="ARBA" id="ARBA00023180"/>
    </source>
</evidence>
<name>A0A5D8Z7M9_9GAMM</name>
<dbReference type="AlphaFoldDB" id="A0A5D8Z7M9"/>
<dbReference type="GO" id="GO:0016788">
    <property type="term" value="F:hydrolase activity, acting on ester bonds"/>
    <property type="evidence" value="ECO:0007669"/>
    <property type="project" value="InterPro"/>
</dbReference>
<evidence type="ECO:0000313" key="9">
    <source>
        <dbReference type="Proteomes" id="UP000323164"/>
    </source>
</evidence>
<keyword evidence="3" id="KW-0255">Endonuclease</keyword>
<organism evidence="8 9">
    <name type="scientific">Cognatilysobacter lacus</name>
    <dbReference type="NCBI Taxonomy" id="1643323"/>
    <lineage>
        <taxon>Bacteria</taxon>
        <taxon>Pseudomonadati</taxon>
        <taxon>Pseudomonadota</taxon>
        <taxon>Gammaproteobacteria</taxon>
        <taxon>Lysobacterales</taxon>
        <taxon>Lysobacteraceae</taxon>
        <taxon>Cognatilysobacter</taxon>
    </lineage>
</organism>
<evidence type="ECO:0000256" key="4">
    <source>
        <dbReference type="ARBA" id="ARBA00022801"/>
    </source>
</evidence>
<evidence type="ECO:0000313" key="8">
    <source>
        <dbReference type="EMBL" id="TZF90667.1"/>
    </source>
</evidence>
<dbReference type="GO" id="GO:0006308">
    <property type="term" value="P:DNA catabolic process"/>
    <property type="evidence" value="ECO:0007669"/>
    <property type="project" value="InterPro"/>
</dbReference>
<dbReference type="OrthoDB" id="267579at2"/>
<feature type="signal peptide" evidence="7">
    <location>
        <begin position="1"/>
        <end position="19"/>
    </location>
</feature>